<gene>
    <name evidence="1" type="ORF">RAS12_03110</name>
</gene>
<sequence>MPTNPIVIDDEPAFEWDEAPPLSPALFEFRPPGVPDSARAIHDETTDAIIGYQAGFGGIFRNYDLTGQLQSIEELPLEAPLIDPLDAVLLVGTAWKVGSRLVRGAVLARAGVTVSQSTLIGLRTRFFALSKKQLRFTAKALLHMGEAGRFVPVHILRLAILYGKRAPDPRNAVGYFMYTITVTVRGKPYLLEVLVHERNYTIAHFLYK</sequence>
<accession>A0ABY9M2Z4</accession>
<reference evidence="1 2" key="1">
    <citation type="submission" date="2023-08" db="EMBL/GenBank/DDBJ databases">
        <title>Achromobacter seleniivolatilans sp. nov., isolated from seleniferous soil.</title>
        <authorList>
            <person name="Zhang S."/>
            <person name="Li K."/>
            <person name="Peng J."/>
            <person name="Zhao Q."/>
            <person name="Wang H."/>
            <person name="Guo Y."/>
        </authorList>
    </citation>
    <scope>NUCLEOTIDE SEQUENCE [LARGE SCALE GENOMIC DNA]</scope>
    <source>
        <strain evidence="1 2">R39</strain>
    </source>
</reference>
<evidence type="ECO:0000313" key="2">
    <source>
        <dbReference type="Proteomes" id="UP001234798"/>
    </source>
</evidence>
<dbReference type="Proteomes" id="UP001234798">
    <property type="component" value="Chromosome"/>
</dbReference>
<keyword evidence="2" id="KW-1185">Reference proteome</keyword>
<evidence type="ECO:0000313" key="1">
    <source>
        <dbReference type="EMBL" id="WMD21371.1"/>
    </source>
</evidence>
<dbReference type="EMBL" id="CP132976">
    <property type="protein sequence ID" value="WMD21371.1"/>
    <property type="molecule type" value="Genomic_DNA"/>
</dbReference>
<name>A0ABY9M2Z4_9BURK</name>
<protein>
    <submittedName>
        <fullName evidence="1">Uncharacterized protein</fullName>
    </submittedName>
</protein>
<proteinExistence type="predicted"/>
<organism evidence="1 2">
    <name type="scientific">Achromobacter seleniivolatilans</name>
    <dbReference type="NCBI Taxonomy" id="3047478"/>
    <lineage>
        <taxon>Bacteria</taxon>
        <taxon>Pseudomonadati</taxon>
        <taxon>Pseudomonadota</taxon>
        <taxon>Betaproteobacteria</taxon>
        <taxon>Burkholderiales</taxon>
        <taxon>Alcaligenaceae</taxon>
        <taxon>Achromobacter</taxon>
    </lineage>
</organism>
<dbReference type="RefSeq" id="WP_306945034.1">
    <property type="nucleotide sequence ID" value="NZ_CP132976.1"/>
</dbReference>